<dbReference type="InterPro" id="IPR001661">
    <property type="entry name" value="Glyco_hydro_37"/>
</dbReference>
<reference evidence="6" key="1">
    <citation type="submission" date="2022-11" db="UniProtKB">
        <authorList>
            <consortium name="WormBaseParasite"/>
        </authorList>
    </citation>
    <scope>IDENTIFICATION</scope>
</reference>
<dbReference type="Gene3D" id="1.50.10.10">
    <property type="match status" value="1"/>
</dbReference>
<proteinExistence type="inferred from homology"/>
<dbReference type="InterPro" id="IPR008928">
    <property type="entry name" value="6-hairpin_glycosidase_sf"/>
</dbReference>
<comment type="similarity">
    <text evidence="1 4">Belongs to the glycosyl hydrolase 37 family.</text>
</comment>
<dbReference type="PRINTS" id="PR00744">
    <property type="entry name" value="GLHYDRLASE37"/>
</dbReference>
<dbReference type="SUPFAM" id="SSF48208">
    <property type="entry name" value="Six-hairpin glycosidases"/>
    <property type="match status" value="1"/>
</dbReference>
<dbReference type="GO" id="GO:0004555">
    <property type="term" value="F:alpha,alpha-trehalase activity"/>
    <property type="evidence" value="ECO:0007669"/>
    <property type="project" value="UniProtKB-EC"/>
</dbReference>
<keyword evidence="4" id="KW-0326">Glycosidase</keyword>
<dbReference type="PANTHER" id="PTHR23403:SF12">
    <property type="entry name" value="TREHALASE"/>
    <property type="match status" value="1"/>
</dbReference>
<dbReference type="WBParaSite" id="sdigi.contig29.g2208.t1">
    <property type="protein sequence ID" value="sdigi.contig29.g2208.t1"/>
    <property type="gene ID" value="sdigi.contig29.g2208"/>
</dbReference>
<keyword evidence="5" id="KW-1185">Reference proteome</keyword>
<dbReference type="Proteomes" id="UP000887581">
    <property type="component" value="Unplaced"/>
</dbReference>
<keyword evidence="4" id="KW-0378">Hydrolase</keyword>
<evidence type="ECO:0000256" key="2">
    <source>
        <dbReference type="ARBA" id="ARBA00012757"/>
    </source>
</evidence>
<evidence type="ECO:0000256" key="4">
    <source>
        <dbReference type="RuleBase" id="RU361180"/>
    </source>
</evidence>
<protein>
    <recommendedName>
        <fullName evidence="3 4">Trehalase</fullName>
        <ecNumber evidence="2 4">3.2.1.28</ecNumber>
    </recommendedName>
    <alternativeName>
        <fullName evidence="4">Alpha-trehalose glucohydrolase</fullName>
    </alternativeName>
</protein>
<organism evidence="5 6">
    <name type="scientific">Setaria digitata</name>
    <dbReference type="NCBI Taxonomy" id="48799"/>
    <lineage>
        <taxon>Eukaryota</taxon>
        <taxon>Metazoa</taxon>
        <taxon>Ecdysozoa</taxon>
        <taxon>Nematoda</taxon>
        <taxon>Chromadorea</taxon>
        <taxon>Rhabditida</taxon>
        <taxon>Spirurina</taxon>
        <taxon>Spiruromorpha</taxon>
        <taxon>Filarioidea</taxon>
        <taxon>Setariidae</taxon>
        <taxon>Setaria</taxon>
    </lineage>
</organism>
<dbReference type="Pfam" id="PF01204">
    <property type="entry name" value="Trehalase"/>
    <property type="match status" value="1"/>
</dbReference>
<evidence type="ECO:0000256" key="3">
    <source>
        <dbReference type="ARBA" id="ARBA00019905"/>
    </source>
</evidence>
<evidence type="ECO:0000313" key="5">
    <source>
        <dbReference type="Proteomes" id="UP000887581"/>
    </source>
</evidence>
<evidence type="ECO:0000313" key="6">
    <source>
        <dbReference type="WBParaSite" id="sdigi.contig29.g2208.t1"/>
    </source>
</evidence>
<dbReference type="EC" id="3.2.1.28" evidence="2 4"/>
<name>A0A915PSU2_9BILA</name>
<dbReference type="PANTHER" id="PTHR23403">
    <property type="entry name" value="TREHALASE"/>
    <property type="match status" value="1"/>
</dbReference>
<dbReference type="AlphaFoldDB" id="A0A915PSU2"/>
<dbReference type="GO" id="GO:0005993">
    <property type="term" value="P:trehalose catabolic process"/>
    <property type="evidence" value="ECO:0007669"/>
    <property type="project" value="TreeGrafter"/>
</dbReference>
<dbReference type="InterPro" id="IPR012341">
    <property type="entry name" value="6hp_glycosidase-like_sf"/>
</dbReference>
<comment type="catalytic activity">
    <reaction evidence="4">
        <text>alpha,alpha-trehalose + H2O = alpha-D-glucose + beta-D-glucose</text>
        <dbReference type="Rhea" id="RHEA:32675"/>
        <dbReference type="ChEBI" id="CHEBI:15377"/>
        <dbReference type="ChEBI" id="CHEBI:15903"/>
        <dbReference type="ChEBI" id="CHEBI:16551"/>
        <dbReference type="ChEBI" id="CHEBI:17925"/>
        <dbReference type="EC" id="3.2.1.28"/>
    </reaction>
</comment>
<sequence>MLYYVITLLSQIYCDGPILKAVQDAHLYSDSKHFVDMPLKHDPAVRNRALDYVEFYIFVSVTTLKDFDELGDQWKNKSVLQKFVDEHFDPPGFELIEWYPVDWVKDDVRYHQELYSLLYVPHPFIIPGGRFREFYYWDSFWIVKGLLFSEMYETAKGIVRNLAYMVDNHGFVPNGGRVYYLVRSQPPLLTPMVYECYLATGDLDFVQEILPMLEKEYNFWLLQRAQTFHDEGQSVNISFFQYRASMKTPRPESYREDLELAKDLPSLAEKELMWSNIASAAETGWDFSTRWFAQSGPAMHDMKSIRTWSIVPVDLNAFICVNARIMASFYEITGNFPKVLLYQSRYEMAKLVLKIIHWNETDGIWYDYDLEKKLHSNTYYISNALPLYAKCYDDDDEVIPRRAYEYLKREGVLNFTKGLPTSLAMESEQQWDKENAWPPMVHMVIEGFRTTGDPVLMKAAEAMATQWLSVTYKSFIRTHSMFEKYNVSAVSEECSAGSGGEYEVQTGFGWTNGVILDLLDKYGQKMTSAAPIRTHWFSFFFVILFSPKFYY</sequence>
<accession>A0A915PSU2</accession>
<evidence type="ECO:0000256" key="1">
    <source>
        <dbReference type="ARBA" id="ARBA00005615"/>
    </source>
</evidence>